<keyword evidence="2" id="KW-0732">Signal</keyword>
<name>A0A387HHU1_9ACTN</name>
<feature type="region of interest" description="Disordered" evidence="1">
    <location>
        <begin position="32"/>
        <end position="69"/>
    </location>
</feature>
<dbReference type="AlphaFoldDB" id="A0A387HHU1"/>
<gene>
    <name evidence="3" type="ORF">DWB77_05226</name>
</gene>
<dbReference type="RefSeq" id="WP_120723577.1">
    <property type="nucleotide sequence ID" value="NZ_CP032698.1"/>
</dbReference>
<dbReference type="KEGG" id="shun:DWB77_05226"/>
<evidence type="ECO:0008006" key="5">
    <source>
        <dbReference type="Google" id="ProtNLM"/>
    </source>
</evidence>
<dbReference type="EMBL" id="CP032698">
    <property type="protein sequence ID" value="AYG83034.1"/>
    <property type="molecule type" value="Genomic_DNA"/>
</dbReference>
<evidence type="ECO:0000256" key="1">
    <source>
        <dbReference type="SAM" id="MobiDB-lite"/>
    </source>
</evidence>
<feature type="signal peptide" evidence="2">
    <location>
        <begin position="1"/>
        <end position="24"/>
    </location>
</feature>
<dbReference type="Proteomes" id="UP000271554">
    <property type="component" value="Chromosome"/>
</dbReference>
<protein>
    <recommendedName>
        <fullName evidence="5">Lipoprotein</fullName>
    </recommendedName>
</protein>
<feature type="region of interest" description="Disordered" evidence="1">
    <location>
        <begin position="194"/>
        <end position="237"/>
    </location>
</feature>
<sequence>MPLPTTARPARTATACVLAVLALAGCSAGEGVRDDGPAATPSASVTASPLWPDHTPSAAPAKPGQGFHAREPVAGVTVPDGDLARVDGARLLATDPATDQAVRTGLGQCPDGSSCRLRPPAYADLTGDGRRELVLAYDDLGRSILWVYTAVGERAHAVLEYAGRPGTSAETLGGDLVVTEPAGGRDRRSETTLHWNGTELAPLPAVSDPARGGAPKARPSEDSLIEPADGTKEPGGG</sequence>
<evidence type="ECO:0000313" key="3">
    <source>
        <dbReference type="EMBL" id="AYG83034.1"/>
    </source>
</evidence>
<feature type="chain" id="PRO_5017294901" description="Lipoprotein" evidence="2">
    <location>
        <begin position="25"/>
        <end position="237"/>
    </location>
</feature>
<reference evidence="3 4" key="1">
    <citation type="submission" date="2018-10" db="EMBL/GenBank/DDBJ databases">
        <title>Relationship between Morphology and Antimicrobial Activity in Streptomyces.</title>
        <authorList>
            <person name="Kang H.J."/>
            <person name="Kim S.B."/>
        </authorList>
    </citation>
    <scope>NUCLEOTIDE SEQUENCE [LARGE SCALE GENOMIC DNA]</scope>
    <source>
        <strain evidence="3 4">BH38</strain>
    </source>
</reference>
<organism evidence="3 4">
    <name type="scientific">Streptomyces hundungensis</name>
    <dbReference type="NCBI Taxonomy" id="1077946"/>
    <lineage>
        <taxon>Bacteria</taxon>
        <taxon>Bacillati</taxon>
        <taxon>Actinomycetota</taxon>
        <taxon>Actinomycetes</taxon>
        <taxon>Kitasatosporales</taxon>
        <taxon>Streptomycetaceae</taxon>
        <taxon>Streptomyces</taxon>
    </lineage>
</organism>
<accession>A0A387HHU1</accession>
<evidence type="ECO:0000313" key="4">
    <source>
        <dbReference type="Proteomes" id="UP000271554"/>
    </source>
</evidence>
<evidence type="ECO:0000256" key="2">
    <source>
        <dbReference type="SAM" id="SignalP"/>
    </source>
</evidence>
<dbReference type="OrthoDB" id="4336783at2"/>
<proteinExistence type="predicted"/>
<keyword evidence="4" id="KW-1185">Reference proteome</keyword>
<feature type="compositionally biased region" description="Low complexity" evidence="1">
    <location>
        <begin position="37"/>
        <end position="49"/>
    </location>
</feature>